<sequence>MSTTKEPMLSTVRAIFRGLQDYISTILASLPNSAAAQNQLKTSLLEAHQKLREYYYRSDESPFYTRAATLVLDPPYIRGTQRDFASDWSVVANLDSAK</sequence>
<dbReference type="AlphaFoldDB" id="A0A067SAL5"/>
<accession>A0A067SAL5</accession>
<proteinExistence type="predicted"/>
<gene>
    <name evidence="1" type="ORF">GALMADRAFT_232225</name>
</gene>
<dbReference type="HOGENOM" id="CLU_2333754_0_0_1"/>
<dbReference type="EMBL" id="KL142418">
    <property type="protein sequence ID" value="KDR66972.1"/>
    <property type="molecule type" value="Genomic_DNA"/>
</dbReference>
<dbReference type="Proteomes" id="UP000027222">
    <property type="component" value="Unassembled WGS sequence"/>
</dbReference>
<organism evidence="1 2">
    <name type="scientific">Galerina marginata (strain CBS 339.88)</name>
    <dbReference type="NCBI Taxonomy" id="685588"/>
    <lineage>
        <taxon>Eukaryota</taxon>
        <taxon>Fungi</taxon>
        <taxon>Dikarya</taxon>
        <taxon>Basidiomycota</taxon>
        <taxon>Agaricomycotina</taxon>
        <taxon>Agaricomycetes</taxon>
        <taxon>Agaricomycetidae</taxon>
        <taxon>Agaricales</taxon>
        <taxon>Agaricineae</taxon>
        <taxon>Strophariaceae</taxon>
        <taxon>Galerina</taxon>
    </lineage>
</organism>
<evidence type="ECO:0000313" key="2">
    <source>
        <dbReference type="Proteomes" id="UP000027222"/>
    </source>
</evidence>
<name>A0A067SAL5_GALM3</name>
<protein>
    <submittedName>
        <fullName evidence="1">Uncharacterized protein</fullName>
    </submittedName>
</protein>
<evidence type="ECO:0000313" key="1">
    <source>
        <dbReference type="EMBL" id="KDR66972.1"/>
    </source>
</evidence>
<keyword evidence="2" id="KW-1185">Reference proteome</keyword>
<dbReference type="OrthoDB" id="1607513at2759"/>
<reference evidence="2" key="1">
    <citation type="journal article" date="2014" name="Proc. Natl. Acad. Sci. U.S.A.">
        <title>Extensive sampling of basidiomycete genomes demonstrates inadequacy of the white-rot/brown-rot paradigm for wood decay fungi.</title>
        <authorList>
            <person name="Riley R."/>
            <person name="Salamov A.A."/>
            <person name="Brown D.W."/>
            <person name="Nagy L.G."/>
            <person name="Floudas D."/>
            <person name="Held B.W."/>
            <person name="Levasseur A."/>
            <person name="Lombard V."/>
            <person name="Morin E."/>
            <person name="Otillar R."/>
            <person name="Lindquist E.A."/>
            <person name="Sun H."/>
            <person name="LaButti K.M."/>
            <person name="Schmutz J."/>
            <person name="Jabbour D."/>
            <person name="Luo H."/>
            <person name="Baker S.E."/>
            <person name="Pisabarro A.G."/>
            <person name="Walton J.D."/>
            <person name="Blanchette R.A."/>
            <person name="Henrissat B."/>
            <person name="Martin F."/>
            <person name="Cullen D."/>
            <person name="Hibbett D.S."/>
            <person name="Grigoriev I.V."/>
        </authorList>
    </citation>
    <scope>NUCLEOTIDE SEQUENCE [LARGE SCALE GENOMIC DNA]</scope>
    <source>
        <strain evidence="2">CBS 339.88</strain>
    </source>
</reference>